<gene>
    <name evidence="1" type="ORF">EVAN_41</name>
</gene>
<sequence length="43" mass="4692">MQLEINGKCMLPRGDGQSGVRLKAYTSIGVYLIPEKSDPEPLS</sequence>
<proteinExistence type="predicted"/>
<accession>A0A7T3TJW6</accession>
<organism evidence="1 2">
    <name type="scientific">Klebsiella phage vB_KpnM_BovinicusUrsus</name>
    <dbReference type="NCBI Taxonomy" id="2777352"/>
    <lineage>
        <taxon>Viruses</taxon>
        <taxon>Duplodnaviria</taxon>
        <taxon>Heunggongvirae</taxon>
        <taxon>Uroviricota</taxon>
        <taxon>Caudoviricetes</taxon>
        <taxon>Pantevenvirales</taxon>
        <taxon>Straboviridae</taxon>
        <taxon>Tevenvirinae</taxon>
        <taxon>Jiaodavirus</taxon>
        <taxon>Jiaodavirus jd18</taxon>
    </lineage>
</organism>
<dbReference type="Proteomes" id="UP000595743">
    <property type="component" value="Genome"/>
</dbReference>
<evidence type="ECO:0000313" key="2">
    <source>
        <dbReference type="Proteomes" id="UP000595743"/>
    </source>
</evidence>
<protein>
    <submittedName>
        <fullName evidence="1">Uncharacterized protein</fullName>
    </submittedName>
</protein>
<dbReference type="EMBL" id="MW021752">
    <property type="protein sequence ID" value="QPX73931.1"/>
    <property type="molecule type" value="Genomic_DNA"/>
</dbReference>
<name>A0A7T3TJW6_9CAUD</name>
<reference evidence="1 2" key="1">
    <citation type="submission" date="2020-09" db="EMBL/GenBank/DDBJ databases">
        <authorList>
            <person name="Kaiser E."/>
            <person name="Loertsher E."/>
            <person name="Boyd C."/>
            <person name="Allen K."/>
            <person name="Carter N."/>
            <person name="Sharma R."/>
            <person name="Flor S."/>
            <person name="Grose J."/>
        </authorList>
    </citation>
    <scope>NUCLEOTIDE SEQUENCE [LARGE SCALE GENOMIC DNA]</scope>
</reference>
<evidence type="ECO:0000313" key="1">
    <source>
        <dbReference type="EMBL" id="QPX73931.1"/>
    </source>
</evidence>